<accession>A0A1I2BL18</accession>
<evidence type="ECO:0000256" key="7">
    <source>
        <dbReference type="PIRSR" id="PIRSR602481-1"/>
    </source>
</evidence>
<feature type="binding site" evidence="7">
    <location>
        <position position="125"/>
    </location>
    <ligand>
        <name>Zn(2+)</name>
        <dbReference type="ChEBI" id="CHEBI:29105"/>
    </ligand>
</feature>
<dbReference type="InterPro" id="IPR036388">
    <property type="entry name" value="WH-like_DNA-bd_sf"/>
</dbReference>
<dbReference type="Gene3D" id="1.10.10.10">
    <property type="entry name" value="Winged helix-like DNA-binding domain superfamily/Winged helix DNA-binding domain"/>
    <property type="match status" value="1"/>
</dbReference>
<evidence type="ECO:0000313" key="8">
    <source>
        <dbReference type="EMBL" id="SFE56855.1"/>
    </source>
</evidence>
<dbReference type="PANTHER" id="PTHR33202:SF6">
    <property type="entry name" value="ZINC UPTAKE REGULATION PROTEIN"/>
    <property type="match status" value="1"/>
</dbReference>
<dbReference type="PANTHER" id="PTHR33202">
    <property type="entry name" value="ZINC UPTAKE REGULATION PROTEIN"/>
    <property type="match status" value="1"/>
</dbReference>
<evidence type="ECO:0000256" key="5">
    <source>
        <dbReference type="ARBA" id="ARBA00023125"/>
    </source>
</evidence>
<dbReference type="InterPro" id="IPR043135">
    <property type="entry name" value="Fur_C"/>
</dbReference>
<keyword evidence="9" id="KW-1185">Reference proteome</keyword>
<dbReference type="EMBL" id="FONX01000003">
    <property type="protein sequence ID" value="SFE56855.1"/>
    <property type="molecule type" value="Genomic_DNA"/>
</dbReference>
<gene>
    <name evidence="8" type="ORF">SAMN04489711_10358</name>
</gene>
<keyword evidence="7" id="KW-0479">Metal-binding</keyword>
<feature type="binding site" evidence="7">
    <location>
        <position position="85"/>
    </location>
    <ligand>
        <name>Zn(2+)</name>
        <dbReference type="ChEBI" id="CHEBI:29105"/>
    </ligand>
</feature>
<dbReference type="Proteomes" id="UP000199119">
    <property type="component" value="Unassembled WGS sequence"/>
</dbReference>
<feature type="binding site" evidence="7">
    <location>
        <position position="82"/>
    </location>
    <ligand>
        <name>Zn(2+)</name>
        <dbReference type="ChEBI" id="CHEBI:29105"/>
    </ligand>
</feature>
<dbReference type="OrthoDB" id="9801127at2"/>
<feature type="binding site" evidence="7">
    <location>
        <position position="122"/>
    </location>
    <ligand>
        <name>Zn(2+)</name>
        <dbReference type="ChEBI" id="CHEBI:29105"/>
    </ligand>
</feature>
<dbReference type="SUPFAM" id="SSF46785">
    <property type="entry name" value="Winged helix' DNA-binding domain"/>
    <property type="match status" value="1"/>
</dbReference>
<keyword evidence="5" id="KW-0238">DNA-binding</keyword>
<evidence type="ECO:0000256" key="2">
    <source>
        <dbReference type="ARBA" id="ARBA00022491"/>
    </source>
</evidence>
<name>A0A1I2BL18_9BURK</name>
<dbReference type="GO" id="GO:0005829">
    <property type="term" value="C:cytosol"/>
    <property type="evidence" value="ECO:0007669"/>
    <property type="project" value="TreeGrafter"/>
</dbReference>
<evidence type="ECO:0000256" key="3">
    <source>
        <dbReference type="ARBA" id="ARBA00022833"/>
    </source>
</evidence>
<dbReference type="Pfam" id="PF01475">
    <property type="entry name" value="FUR"/>
    <property type="match status" value="1"/>
</dbReference>
<dbReference type="GO" id="GO:1900376">
    <property type="term" value="P:regulation of secondary metabolite biosynthetic process"/>
    <property type="evidence" value="ECO:0007669"/>
    <property type="project" value="TreeGrafter"/>
</dbReference>
<dbReference type="GO" id="GO:0045892">
    <property type="term" value="P:negative regulation of DNA-templated transcription"/>
    <property type="evidence" value="ECO:0007669"/>
    <property type="project" value="TreeGrafter"/>
</dbReference>
<evidence type="ECO:0000256" key="1">
    <source>
        <dbReference type="ARBA" id="ARBA00007957"/>
    </source>
</evidence>
<comment type="similarity">
    <text evidence="1">Belongs to the Fur family.</text>
</comment>
<keyword evidence="4" id="KW-0805">Transcription regulation</keyword>
<evidence type="ECO:0000313" key="9">
    <source>
        <dbReference type="Proteomes" id="UP000199119"/>
    </source>
</evidence>
<protein>
    <submittedName>
        <fullName evidence="8">Fur family transcriptional regulator, zinc uptake regulator</fullName>
    </submittedName>
</protein>
<dbReference type="GO" id="GO:0003700">
    <property type="term" value="F:DNA-binding transcription factor activity"/>
    <property type="evidence" value="ECO:0007669"/>
    <property type="project" value="InterPro"/>
</dbReference>
<keyword evidence="3 7" id="KW-0862">Zinc</keyword>
<dbReference type="AlphaFoldDB" id="A0A1I2BL18"/>
<keyword evidence="2" id="KW-0678">Repressor</keyword>
<evidence type="ECO:0000256" key="4">
    <source>
        <dbReference type="ARBA" id="ARBA00023015"/>
    </source>
</evidence>
<keyword evidence="6" id="KW-0804">Transcription</keyword>
<dbReference type="STRING" id="1177982.SAMN04489711_10358"/>
<reference evidence="9" key="1">
    <citation type="submission" date="2016-10" db="EMBL/GenBank/DDBJ databases">
        <authorList>
            <person name="Varghese N."/>
            <person name="Submissions S."/>
        </authorList>
    </citation>
    <scope>NUCLEOTIDE SEQUENCE [LARGE SCALE GENOMIC DNA]</scope>
    <source>
        <strain evidence="9">DSM 27981</strain>
    </source>
</reference>
<sequence length="129" mass="13913">MDLTANQQRVLSTLQQAQAPLSAYNLLDQLRGQGFSAPTQVYRALERLVQDGLVHRLESLNAYVSCACADGCRQGPLAFAICEKCGHVDEFADPSLGRSLAALVKRNAFSLRESNIELRGLCASCAAQG</sequence>
<organism evidence="8 9">
    <name type="scientific">Paracidovorax wautersii</name>
    <dbReference type="NCBI Taxonomy" id="1177982"/>
    <lineage>
        <taxon>Bacteria</taxon>
        <taxon>Pseudomonadati</taxon>
        <taxon>Pseudomonadota</taxon>
        <taxon>Betaproteobacteria</taxon>
        <taxon>Burkholderiales</taxon>
        <taxon>Comamonadaceae</taxon>
        <taxon>Paracidovorax</taxon>
    </lineage>
</organism>
<evidence type="ECO:0000256" key="6">
    <source>
        <dbReference type="ARBA" id="ARBA00023163"/>
    </source>
</evidence>
<proteinExistence type="inferred from homology"/>
<dbReference type="GO" id="GO:0008270">
    <property type="term" value="F:zinc ion binding"/>
    <property type="evidence" value="ECO:0007669"/>
    <property type="project" value="TreeGrafter"/>
</dbReference>
<dbReference type="RefSeq" id="WP_092938279.1">
    <property type="nucleotide sequence ID" value="NZ_FONX01000003.1"/>
</dbReference>
<dbReference type="InterPro" id="IPR036390">
    <property type="entry name" value="WH_DNA-bd_sf"/>
</dbReference>
<dbReference type="Gene3D" id="3.30.1490.190">
    <property type="match status" value="1"/>
</dbReference>
<dbReference type="InterPro" id="IPR002481">
    <property type="entry name" value="FUR"/>
</dbReference>
<comment type="cofactor">
    <cofactor evidence="7">
        <name>Zn(2+)</name>
        <dbReference type="ChEBI" id="CHEBI:29105"/>
    </cofactor>
    <text evidence="7">Binds 1 zinc ion per subunit.</text>
</comment>
<dbReference type="GO" id="GO:0000976">
    <property type="term" value="F:transcription cis-regulatory region binding"/>
    <property type="evidence" value="ECO:0007669"/>
    <property type="project" value="TreeGrafter"/>
</dbReference>